<feature type="region of interest" description="Disordered" evidence="3">
    <location>
        <begin position="1"/>
        <end position="33"/>
    </location>
</feature>
<keyword evidence="2" id="KW-0539">Nucleus</keyword>
<dbReference type="GO" id="GO:0045944">
    <property type="term" value="P:positive regulation of transcription by RNA polymerase II"/>
    <property type="evidence" value="ECO:0007669"/>
    <property type="project" value="TreeGrafter"/>
</dbReference>
<dbReference type="GO" id="GO:0042393">
    <property type="term" value="F:histone binding"/>
    <property type="evidence" value="ECO:0007669"/>
    <property type="project" value="TreeGrafter"/>
</dbReference>
<protein>
    <recommendedName>
        <fullName evidence="4">Tify domain-containing protein</fullName>
    </recommendedName>
</protein>
<comment type="subcellular location">
    <subcellularLocation>
        <location evidence="1">Nucleus</location>
    </subcellularLocation>
</comment>
<dbReference type="PANTHER" id="PTHR47025">
    <property type="entry name" value="AUTOIMMUNE REGULATOR"/>
    <property type="match status" value="1"/>
</dbReference>
<dbReference type="InterPro" id="IPR032308">
    <property type="entry name" value="TDBD"/>
</dbReference>
<dbReference type="PANTHER" id="PTHR47025:SF9">
    <property type="entry name" value="PROTEIN, PUTATIVE-RELATED"/>
    <property type="match status" value="1"/>
</dbReference>
<feature type="compositionally biased region" description="Polar residues" evidence="3">
    <location>
        <begin position="1"/>
        <end position="12"/>
    </location>
</feature>
<evidence type="ECO:0000313" key="5">
    <source>
        <dbReference type="EnsemblPlants" id="Kaladp0041s0055.1.v1.1"/>
    </source>
</evidence>
<proteinExistence type="predicted"/>
<evidence type="ECO:0000256" key="3">
    <source>
        <dbReference type="SAM" id="MobiDB-lite"/>
    </source>
</evidence>
<dbReference type="AlphaFoldDB" id="A0A7N0TQA5"/>
<dbReference type="GO" id="GO:0000977">
    <property type="term" value="F:RNA polymerase II transcription regulatory region sequence-specific DNA binding"/>
    <property type="evidence" value="ECO:0007669"/>
    <property type="project" value="TreeGrafter"/>
</dbReference>
<feature type="region of interest" description="Disordered" evidence="3">
    <location>
        <begin position="468"/>
        <end position="495"/>
    </location>
</feature>
<feature type="domain" description="Tify" evidence="4">
    <location>
        <begin position="531"/>
        <end position="586"/>
    </location>
</feature>
<dbReference type="Proteomes" id="UP000594263">
    <property type="component" value="Unplaced"/>
</dbReference>
<organism evidence="5 6">
    <name type="scientific">Kalanchoe fedtschenkoi</name>
    <name type="common">Lavender scallops</name>
    <name type="synonym">South American air plant</name>
    <dbReference type="NCBI Taxonomy" id="63787"/>
    <lineage>
        <taxon>Eukaryota</taxon>
        <taxon>Viridiplantae</taxon>
        <taxon>Streptophyta</taxon>
        <taxon>Embryophyta</taxon>
        <taxon>Tracheophyta</taxon>
        <taxon>Spermatophyta</taxon>
        <taxon>Magnoliopsida</taxon>
        <taxon>eudicotyledons</taxon>
        <taxon>Gunneridae</taxon>
        <taxon>Pentapetalae</taxon>
        <taxon>Saxifragales</taxon>
        <taxon>Crassulaceae</taxon>
        <taxon>Kalanchoe</taxon>
    </lineage>
</organism>
<feature type="region of interest" description="Disordered" evidence="3">
    <location>
        <begin position="167"/>
        <end position="186"/>
    </location>
</feature>
<evidence type="ECO:0000313" key="6">
    <source>
        <dbReference type="Proteomes" id="UP000594263"/>
    </source>
</evidence>
<dbReference type="Pfam" id="PF16135">
    <property type="entry name" value="TDBD"/>
    <property type="match status" value="1"/>
</dbReference>
<evidence type="ECO:0000256" key="1">
    <source>
        <dbReference type="ARBA" id="ARBA00004123"/>
    </source>
</evidence>
<dbReference type="GO" id="GO:0005634">
    <property type="term" value="C:nucleus"/>
    <property type="evidence" value="ECO:0007669"/>
    <property type="project" value="UniProtKB-SubCell"/>
</dbReference>
<keyword evidence="6" id="KW-1185">Reference proteome</keyword>
<evidence type="ECO:0000259" key="4">
    <source>
        <dbReference type="Pfam" id="PF16135"/>
    </source>
</evidence>
<dbReference type="EnsemblPlants" id="Kaladp0041s0055.1.v1.1">
    <property type="protein sequence ID" value="Kaladp0041s0055.1.v1.1"/>
    <property type="gene ID" value="Kaladp0041s0055.v1.1"/>
</dbReference>
<reference evidence="5" key="1">
    <citation type="submission" date="2021-01" db="UniProtKB">
        <authorList>
            <consortium name="EnsemblPlants"/>
        </authorList>
    </citation>
    <scope>IDENTIFICATION</scope>
</reference>
<dbReference type="GO" id="GO:0003682">
    <property type="term" value="F:chromatin binding"/>
    <property type="evidence" value="ECO:0007669"/>
    <property type="project" value="TreeGrafter"/>
</dbReference>
<feature type="compositionally biased region" description="Polar residues" evidence="3">
    <location>
        <begin position="471"/>
        <end position="486"/>
    </location>
</feature>
<sequence length="628" mass="68439">MSSNDHQGSSSMEQKRSHQELGDSTEQETLPHKKLATVSYKDGSDSAAQKMYVHPMIATNIISNPFSASGQFDHLRRSHHLSRPEEDHHLPVLPAGFGDHSRHGSITAVLGRRQTHGDLHCSNYSSREISAGAWLGSRQTLQTCTMMGDQSSLLSVSISRSSETLLSGDKQEGFRPDATLPDVGSRQPCTKFTLMGQQVEYSGRNRTISSTEIDEDGEGFVSVSQCLHKADHINILTEPKTHNAHFESCASDLDSKMSELPLVSDKVTAGLGQVGFSYKDADTRLTLSSIAYERNAVGFSSPRAAHGKTNEENVPDEYAFGKTSNGVPQMESAYNHNKINSNGWLAEFTSAKSQKGIGSSGLNLGMISKGTELGNLSAFARPDNNCTPADLETGPYYGNFTIINSSDVRGNLVLFNESSPNAPADKRNLMEQIGIGKSSSPLKPIHVPKGSGDSSSTKVMQIARYEKSSNTEKLSPASGSTMSSKAITAKEKPQTSGNHFPVNVKGLLSTGIFDGICVKYVSWDRKKCVRGTIKGAGYLCWCKKCNSTKIVNAFELEMHAGCKSKHPNDHIYFSNGKSIYSVVQELRSTSYDKLPQVVRTITGSPIHETNFSIWKGEEPAQQNLMQRK</sequence>
<evidence type="ECO:0000256" key="2">
    <source>
        <dbReference type="ARBA" id="ARBA00023242"/>
    </source>
</evidence>
<dbReference type="Gramene" id="Kaladp0041s0055.1.v1.1">
    <property type="protein sequence ID" value="Kaladp0041s0055.1.v1.1"/>
    <property type="gene ID" value="Kaladp0041s0055.v1.1"/>
</dbReference>
<name>A0A7N0TQA5_KALFE</name>
<accession>A0A7N0TQA5</accession>